<proteinExistence type="predicted"/>
<evidence type="ECO:0000313" key="2">
    <source>
        <dbReference type="EMBL" id="KAK6359176.1"/>
    </source>
</evidence>
<reference evidence="2 3" key="1">
    <citation type="submission" date="2019-10" db="EMBL/GenBank/DDBJ databases">
        <authorList>
            <person name="Palmer J.M."/>
        </authorList>
    </citation>
    <scope>NUCLEOTIDE SEQUENCE [LARGE SCALE GENOMIC DNA]</scope>
    <source>
        <strain evidence="2 3">TWF696</strain>
    </source>
</reference>
<accession>A0AAV9VB06</accession>
<keyword evidence="1" id="KW-0812">Transmembrane</keyword>
<evidence type="ECO:0000313" key="3">
    <source>
        <dbReference type="Proteomes" id="UP001375240"/>
    </source>
</evidence>
<protein>
    <submittedName>
        <fullName evidence="2">Uncharacterized protein</fullName>
    </submittedName>
</protein>
<keyword evidence="1" id="KW-0472">Membrane</keyword>
<keyword evidence="3" id="KW-1185">Reference proteome</keyword>
<organism evidence="2 3">
    <name type="scientific">Orbilia brochopaga</name>
    <dbReference type="NCBI Taxonomy" id="3140254"/>
    <lineage>
        <taxon>Eukaryota</taxon>
        <taxon>Fungi</taxon>
        <taxon>Dikarya</taxon>
        <taxon>Ascomycota</taxon>
        <taxon>Pezizomycotina</taxon>
        <taxon>Orbiliomycetes</taxon>
        <taxon>Orbiliales</taxon>
        <taxon>Orbiliaceae</taxon>
        <taxon>Orbilia</taxon>
    </lineage>
</organism>
<name>A0AAV9VB06_9PEZI</name>
<dbReference type="Proteomes" id="UP001375240">
    <property type="component" value="Unassembled WGS sequence"/>
</dbReference>
<evidence type="ECO:0000256" key="1">
    <source>
        <dbReference type="SAM" id="Phobius"/>
    </source>
</evidence>
<sequence length="302" mass="34399">MNSSNDEKEKPLPVSIKREIEAARSITLDFAEVTLRMACSNYQLAQGNFMSVRSNCSPEEDRYRLGRLNCERAERQFKYLRGGHRNAKAVLESSVERDLWLAEIIFKIVVDFLEVSLVNDKLSQNNYKLAKQIDGSPAAANIAASGGSQAVQPMDQRAAGVNWACMARQMRANSKLGGRALKLSNLCLIRCYNFRLCPQEQLRFPMWLTLMGCKLLPQTLEDLANMTLEQAVTAHRILCLPARPDAENTLEIYKHAVAKFLGTDYDHYMELQLKTNRQGWLIWSHHHVILIVLLAFSFYVLF</sequence>
<comment type="caution">
    <text evidence="2">The sequence shown here is derived from an EMBL/GenBank/DDBJ whole genome shotgun (WGS) entry which is preliminary data.</text>
</comment>
<dbReference type="EMBL" id="JAVHNQ010000001">
    <property type="protein sequence ID" value="KAK6359176.1"/>
    <property type="molecule type" value="Genomic_DNA"/>
</dbReference>
<feature type="transmembrane region" description="Helical" evidence="1">
    <location>
        <begin position="280"/>
        <end position="301"/>
    </location>
</feature>
<dbReference type="AlphaFoldDB" id="A0AAV9VB06"/>
<gene>
    <name evidence="2" type="ORF">TWF696_000341</name>
</gene>
<keyword evidence="1" id="KW-1133">Transmembrane helix</keyword>